<dbReference type="GO" id="GO:0004672">
    <property type="term" value="F:protein kinase activity"/>
    <property type="evidence" value="ECO:0007669"/>
    <property type="project" value="InterPro"/>
</dbReference>
<feature type="transmembrane region" description="Helical" evidence="2">
    <location>
        <begin position="12"/>
        <end position="30"/>
    </location>
</feature>
<feature type="domain" description="Protein kinase" evidence="3">
    <location>
        <begin position="122"/>
        <end position="458"/>
    </location>
</feature>
<dbReference type="InterPro" id="IPR004147">
    <property type="entry name" value="ABC1_dom"/>
</dbReference>
<proteinExistence type="inferred from homology"/>
<dbReference type="PROSITE" id="PS50011">
    <property type="entry name" value="PROTEIN_KINASE_DOM"/>
    <property type="match status" value="1"/>
</dbReference>
<dbReference type="EMBL" id="RKLV01000009">
    <property type="protein sequence ID" value="MCX2819510.1"/>
    <property type="molecule type" value="Genomic_DNA"/>
</dbReference>
<dbReference type="PANTHER" id="PTHR10566">
    <property type="entry name" value="CHAPERONE-ACTIVITY OF BC1 COMPLEX CABC1 -RELATED"/>
    <property type="match status" value="1"/>
</dbReference>
<organism evidence="4 5">
    <name type="scientific">Halorutilus salinus</name>
    <dbReference type="NCBI Taxonomy" id="2487751"/>
    <lineage>
        <taxon>Archaea</taxon>
        <taxon>Methanobacteriati</taxon>
        <taxon>Methanobacteriota</taxon>
        <taxon>Stenosarchaea group</taxon>
        <taxon>Halobacteria</taxon>
        <taxon>Halorutilales</taxon>
        <taxon>Halorutilaceae</taxon>
        <taxon>Halorutilus</taxon>
    </lineage>
</organism>
<gene>
    <name evidence="4" type="ORF">EGH25_09130</name>
</gene>
<dbReference type="GO" id="GO:0005524">
    <property type="term" value="F:ATP binding"/>
    <property type="evidence" value="ECO:0007669"/>
    <property type="project" value="InterPro"/>
</dbReference>
<keyword evidence="2" id="KW-0812">Transmembrane</keyword>
<comment type="caution">
    <text evidence="4">The sequence shown here is derived from an EMBL/GenBank/DDBJ whole genome shotgun (WGS) entry which is preliminary data.</text>
</comment>
<dbReference type="RefSeq" id="WP_266087824.1">
    <property type="nucleotide sequence ID" value="NZ_RKLV01000009.1"/>
</dbReference>
<evidence type="ECO:0000256" key="2">
    <source>
        <dbReference type="SAM" id="Phobius"/>
    </source>
</evidence>
<dbReference type="SUPFAM" id="SSF56112">
    <property type="entry name" value="Protein kinase-like (PK-like)"/>
    <property type="match status" value="1"/>
</dbReference>
<evidence type="ECO:0000259" key="3">
    <source>
        <dbReference type="PROSITE" id="PS50011"/>
    </source>
</evidence>
<dbReference type="PANTHER" id="PTHR10566:SF113">
    <property type="entry name" value="PROTEIN ACTIVITY OF BC1 COMPLEX KINASE 7, CHLOROPLASTIC"/>
    <property type="match status" value="1"/>
</dbReference>
<keyword evidence="2" id="KW-1133">Transmembrane helix</keyword>
<keyword evidence="4" id="KW-0808">Transferase</keyword>
<dbReference type="Gene3D" id="1.10.510.10">
    <property type="entry name" value="Transferase(Phosphotransferase) domain 1"/>
    <property type="match status" value="1"/>
</dbReference>
<keyword evidence="5" id="KW-1185">Reference proteome</keyword>
<dbReference type="AlphaFoldDB" id="A0A9Q4C447"/>
<dbReference type="CDD" id="cd05121">
    <property type="entry name" value="ABC1_ADCK3-like"/>
    <property type="match status" value="1"/>
</dbReference>
<accession>A0A9Q4C447</accession>
<dbReference type="Pfam" id="PF03109">
    <property type="entry name" value="ABC1"/>
    <property type="match status" value="1"/>
</dbReference>
<dbReference type="InterPro" id="IPR000719">
    <property type="entry name" value="Prot_kinase_dom"/>
</dbReference>
<dbReference type="InterPro" id="IPR050154">
    <property type="entry name" value="UbiB_kinase"/>
</dbReference>
<name>A0A9Q4C447_9EURY</name>
<comment type="similarity">
    <text evidence="1">Belongs to the protein kinase superfamily. ADCK protein kinase family.</text>
</comment>
<evidence type="ECO:0000313" key="5">
    <source>
        <dbReference type="Proteomes" id="UP001149411"/>
    </source>
</evidence>
<reference evidence="4" key="1">
    <citation type="submission" date="2022-09" db="EMBL/GenBank/DDBJ databases">
        <title>Haloadaptaus new haloarchaeum isolated from saline soil.</title>
        <authorList>
            <person name="Duran-Viseras A."/>
            <person name="Sanchez-Porro C."/>
            <person name="Ventosa A."/>
        </authorList>
    </citation>
    <scope>NUCLEOTIDE SEQUENCE</scope>
    <source>
        <strain evidence="4">F3-133</strain>
    </source>
</reference>
<dbReference type="InterPro" id="IPR011009">
    <property type="entry name" value="Kinase-like_dom_sf"/>
</dbReference>
<keyword evidence="4" id="KW-0418">Kinase</keyword>
<evidence type="ECO:0000256" key="1">
    <source>
        <dbReference type="ARBA" id="ARBA00009670"/>
    </source>
</evidence>
<dbReference type="Proteomes" id="UP001149411">
    <property type="component" value="Unassembled WGS sequence"/>
</dbReference>
<evidence type="ECO:0000313" key="4">
    <source>
        <dbReference type="EMBL" id="MCX2819510.1"/>
    </source>
</evidence>
<protein>
    <submittedName>
        <fullName evidence="4">AarF/ABC1/UbiB kinase family protein</fullName>
    </submittedName>
</protein>
<keyword evidence="2" id="KW-0472">Membrane</keyword>
<sequence>MSLRPRERAYTAYRFGVIVAAFVPLAFTFLRDRKRFILFGSRRHVSDEEHRRRAEYLLNTFLSLGPTFIKFGQVLSTRPDALPEVYTEVLSKLQDDVPPAPYEEVREVVSEDVGDPERVFTRFEREPISGASIGQVHVAEREGERYAVKILRPGVRDRIETDLRVIEATLPLVLRFAKEGQRFTLSNLADQFKEAIREETDYDREARSIETIRENLSDEPVVVPEVVDELSSDRVITMEYVEGTKITEVEELRGRGIDTTRVVQDLQRAYMQMILEDGVFHADPHPGNLAVAPDGRVIFYDFGIVGRVSDETRDGIFDLYVAISRNDIDNMINSFIDMGALDPNVDREIARRMFRIMLDNVRGQDIDDERVEDMIDELQEDMYEFPMRVPRDLALLFRTTTVLEGIFYTLDNSYDFFPVIRDYLVRKRMGPVGRTVVNIAVTADRLVSRFVSIFPERT</sequence>